<gene>
    <name evidence="1" type="ORF">COLO4_16484</name>
</gene>
<name>A0A1R3JH71_9ROSI</name>
<proteinExistence type="predicted"/>
<keyword evidence="2" id="KW-1185">Reference proteome</keyword>
<dbReference type="InterPro" id="IPR036047">
    <property type="entry name" value="F-box-like_dom_sf"/>
</dbReference>
<protein>
    <submittedName>
        <fullName evidence="1">Uncharacterized protein</fullName>
    </submittedName>
</protein>
<dbReference type="EMBL" id="AWUE01016107">
    <property type="protein sequence ID" value="OMO94179.1"/>
    <property type="molecule type" value="Genomic_DNA"/>
</dbReference>
<reference evidence="2" key="1">
    <citation type="submission" date="2013-09" db="EMBL/GenBank/DDBJ databases">
        <title>Corchorus olitorius genome sequencing.</title>
        <authorList>
            <person name="Alam M."/>
            <person name="Haque M.S."/>
            <person name="Islam M.S."/>
            <person name="Emdad E.M."/>
            <person name="Islam M.M."/>
            <person name="Ahmed B."/>
            <person name="Halim A."/>
            <person name="Hossen Q.M.M."/>
            <person name="Hossain M.Z."/>
            <person name="Ahmed R."/>
            <person name="Khan M.M."/>
            <person name="Islam R."/>
            <person name="Rashid M.M."/>
            <person name="Khan S.A."/>
            <person name="Rahman M.S."/>
            <person name="Alam M."/>
            <person name="Yahiya A.S."/>
            <person name="Khan M.S."/>
            <person name="Azam M.S."/>
            <person name="Haque T."/>
            <person name="Lashkar M.Z.H."/>
            <person name="Akhand A.I."/>
            <person name="Morshed G."/>
            <person name="Roy S."/>
            <person name="Uddin K.S."/>
            <person name="Rabeya T."/>
            <person name="Hossain A.S."/>
            <person name="Chowdhury A."/>
            <person name="Snigdha A.R."/>
            <person name="Mortoza M.S."/>
            <person name="Matin S.A."/>
            <person name="Hoque S.M.E."/>
            <person name="Islam M.K."/>
            <person name="Roy D.K."/>
            <person name="Haider R."/>
            <person name="Moosa M.M."/>
            <person name="Elias S.M."/>
            <person name="Hasan A.M."/>
            <person name="Jahan S."/>
            <person name="Shafiuddin M."/>
            <person name="Mahmood N."/>
            <person name="Shommy N.S."/>
        </authorList>
    </citation>
    <scope>NUCLEOTIDE SEQUENCE [LARGE SCALE GENOMIC DNA]</scope>
    <source>
        <strain evidence="2">cv. O-4</strain>
    </source>
</reference>
<dbReference type="SUPFAM" id="SSF81383">
    <property type="entry name" value="F-box domain"/>
    <property type="match status" value="1"/>
</dbReference>
<evidence type="ECO:0000313" key="1">
    <source>
        <dbReference type="EMBL" id="OMO94179.1"/>
    </source>
</evidence>
<evidence type="ECO:0000313" key="2">
    <source>
        <dbReference type="Proteomes" id="UP000187203"/>
    </source>
</evidence>
<sequence length="170" mass="19134">MDGRKGKKVRGGNKGKLEANRVWTDLPTGIIMEILSWLPLKSVSKCSIVIQNGASAGYLRLYQINYKALHFLGEFSTIKEPVVDKRVDVRSRPKVEVYTIGSGSGSWTSLGNFPNNVVKSNVQIVCFDFENDMPWEVPSPRFPHRIMVSRNHGLCSSTLDIQLYLMPIIH</sequence>
<accession>A0A1R3JH71</accession>
<organism evidence="1 2">
    <name type="scientific">Corchorus olitorius</name>
    <dbReference type="NCBI Taxonomy" id="93759"/>
    <lineage>
        <taxon>Eukaryota</taxon>
        <taxon>Viridiplantae</taxon>
        <taxon>Streptophyta</taxon>
        <taxon>Embryophyta</taxon>
        <taxon>Tracheophyta</taxon>
        <taxon>Spermatophyta</taxon>
        <taxon>Magnoliopsida</taxon>
        <taxon>eudicotyledons</taxon>
        <taxon>Gunneridae</taxon>
        <taxon>Pentapetalae</taxon>
        <taxon>rosids</taxon>
        <taxon>malvids</taxon>
        <taxon>Malvales</taxon>
        <taxon>Malvaceae</taxon>
        <taxon>Grewioideae</taxon>
        <taxon>Apeibeae</taxon>
        <taxon>Corchorus</taxon>
    </lineage>
</organism>
<comment type="caution">
    <text evidence="1">The sequence shown here is derived from an EMBL/GenBank/DDBJ whole genome shotgun (WGS) entry which is preliminary data.</text>
</comment>
<dbReference type="Proteomes" id="UP000187203">
    <property type="component" value="Unassembled WGS sequence"/>
</dbReference>
<dbReference type="AlphaFoldDB" id="A0A1R3JH71"/>